<name>A0A9W9YIM7_9CNID</name>
<accession>A0A9W9YIM7</accession>
<dbReference type="Proteomes" id="UP001163046">
    <property type="component" value="Unassembled WGS sequence"/>
</dbReference>
<evidence type="ECO:0000313" key="2">
    <source>
        <dbReference type="EMBL" id="KAJ7351922.1"/>
    </source>
</evidence>
<sequence length="129" mass="15275">MRISNYLLLTGVLLLFFSTVPGEAYFKCYECDSRISSDDCDANKVEKICNASVVYMDGEEWWPTFDRCLKIVDETKDPPWYYRRCGFYDIFLYYIREICYKPLCSIDYCEQPLCLIGNNEYKDQLYTGS</sequence>
<gene>
    <name evidence="2" type="ORF">OS493_034530</name>
</gene>
<dbReference type="OrthoDB" id="10356686at2759"/>
<keyword evidence="3" id="KW-1185">Reference proteome</keyword>
<evidence type="ECO:0000256" key="1">
    <source>
        <dbReference type="SAM" id="SignalP"/>
    </source>
</evidence>
<comment type="caution">
    <text evidence="2">The sequence shown here is derived from an EMBL/GenBank/DDBJ whole genome shotgun (WGS) entry which is preliminary data.</text>
</comment>
<dbReference type="EMBL" id="MU827350">
    <property type="protein sequence ID" value="KAJ7351922.1"/>
    <property type="molecule type" value="Genomic_DNA"/>
</dbReference>
<feature type="chain" id="PRO_5040904803" description="Protein quiver" evidence="1">
    <location>
        <begin position="25"/>
        <end position="129"/>
    </location>
</feature>
<dbReference type="AlphaFoldDB" id="A0A9W9YIM7"/>
<evidence type="ECO:0000313" key="3">
    <source>
        <dbReference type="Proteomes" id="UP001163046"/>
    </source>
</evidence>
<keyword evidence="1" id="KW-0732">Signal</keyword>
<evidence type="ECO:0008006" key="4">
    <source>
        <dbReference type="Google" id="ProtNLM"/>
    </source>
</evidence>
<protein>
    <recommendedName>
        <fullName evidence="4">Protein quiver</fullName>
    </recommendedName>
</protein>
<reference evidence="2" key="1">
    <citation type="submission" date="2023-01" db="EMBL/GenBank/DDBJ databases">
        <title>Genome assembly of the deep-sea coral Lophelia pertusa.</title>
        <authorList>
            <person name="Herrera S."/>
            <person name="Cordes E."/>
        </authorList>
    </citation>
    <scope>NUCLEOTIDE SEQUENCE</scope>
    <source>
        <strain evidence="2">USNM1676648</strain>
        <tissue evidence="2">Polyp</tissue>
    </source>
</reference>
<proteinExistence type="predicted"/>
<feature type="signal peptide" evidence="1">
    <location>
        <begin position="1"/>
        <end position="24"/>
    </location>
</feature>
<organism evidence="2 3">
    <name type="scientific">Desmophyllum pertusum</name>
    <dbReference type="NCBI Taxonomy" id="174260"/>
    <lineage>
        <taxon>Eukaryota</taxon>
        <taxon>Metazoa</taxon>
        <taxon>Cnidaria</taxon>
        <taxon>Anthozoa</taxon>
        <taxon>Hexacorallia</taxon>
        <taxon>Scleractinia</taxon>
        <taxon>Caryophylliina</taxon>
        <taxon>Caryophylliidae</taxon>
        <taxon>Desmophyllum</taxon>
    </lineage>
</organism>